<sequence length="382" mass="44808">MNNKIILLESSEKYYCLELHSTNKINLLEIIFDTKSKCFDDLIVKSLIKRETIEDYDDYLSLRIDTNSKRISELDKMLVLAESVKKYTDISLSYINGDNIGSGDGCKIQFMNNALKLFKDKYLIEFGSRTKFNSKELLVFTDNELTYIGSMLHMIIYHTRNNLYIKLPITLLTAMLKRSPTIEELEFFASKEFPSVFDKMYKLKNNSEYIQSLGYENYSDCLYNMCGYYNDDNEINDHIKHISRKIADGFIEFDTVINLRKMNLPTLDYYISGDYSLDRNKLVKNLRVFYNNSTKCVNKYKKMMENIIRDLSEEKLVIMLENWSSSSVIQNSEYNVEINKSTCDIRFMTCNIELHINNDMLLLDNKNLLIELLTSPIKSIKD</sequence>
<protein>
    <submittedName>
        <fullName evidence="1">KilA-N domain-containing protein</fullName>
    </submittedName>
</protein>
<name>M1PGW1_9VIRU</name>
<proteinExistence type="predicted"/>
<gene>
    <name evidence="1" type="ORF">glt_00454</name>
</gene>
<accession>M1PGW1</accession>
<dbReference type="InterPro" id="IPR035983">
    <property type="entry name" value="Hect_E3_ubiquitin_ligase"/>
</dbReference>
<dbReference type="Proteomes" id="UP000241071">
    <property type="component" value="Segment"/>
</dbReference>
<dbReference type="SUPFAM" id="SSF56204">
    <property type="entry name" value="Hect, E3 ligase catalytic domain"/>
    <property type="match status" value="1"/>
</dbReference>
<dbReference type="GO" id="GO:0004842">
    <property type="term" value="F:ubiquitin-protein transferase activity"/>
    <property type="evidence" value="ECO:0007669"/>
    <property type="project" value="InterPro"/>
</dbReference>
<evidence type="ECO:0000313" key="1">
    <source>
        <dbReference type="EMBL" id="AGF85263.1"/>
    </source>
</evidence>
<dbReference type="EMBL" id="KC008572">
    <property type="protein sequence ID" value="AGF85263.1"/>
    <property type="molecule type" value="Genomic_DNA"/>
</dbReference>
<reference evidence="1 2" key="1">
    <citation type="submission" date="2012-10" db="EMBL/GenBank/DDBJ databases">
        <title>Complete genome sequence of Moumouvirus goulette.</title>
        <authorList>
            <person name="Fournous G."/>
            <person name="Bougalmi M."/>
            <person name="Colson P."/>
        </authorList>
    </citation>
    <scope>NUCLEOTIDE SEQUENCE [LARGE SCALE GENOMIC DNA]</scope>
</reference>
<organism evidence="1 2">
    <name type="scientific">Moumouvirus goulette</name>
    <dbReference type="NCBI Taxonomy" id="1247379"/>
    <lineage>
        <taxon>Viruses</taxon>
        <taxon>Varidnaviria</taxon>
        <taxon>Bamfordvirae</taxon>
        <taxon>Nucleocytoviricota</taxon>
        <taxon>Megaviricetes</taxon>
        <taxon>Imitervirales</taxon>
        <taxon>Mimiviridae</taxon>
        <taxon>Megamimivirinae</taxon>
        <taxon>Moumouvirus</taxon>
        <taxon>Moumouvirus goulettemassiliense</taxon>
    </lineage>
</organism>
<evidence type="ECO:0000313" key="2">
    <source>
        <dbReference type="Proteomes" id="UP000241071"/>
    </source>
</evidence>
<keyword evidence="2" id="KW-1185">Reference proteome</keyword>